<name>A0A643F9W4_IDEDE</name>
<sequence>MAQLKHPPRAARPRPATRLLAPLLAAALAAPAGAQTDRPVDAVDLGRYLVRTAGCNDCHSPGYAQQGGHTPESSWLTGDGLGWRGPWGTSYAANLRLLVAGLGEDQWLQHVRTMRPRPPMPWYDLQAMSEADLRAIYRYVRQLGPAGQAAPAYQPPGTPVAGPVVQFPGAP</sequence>
<dbReference type="Gene3D" id="1.10.760.10">
    <property type="entry name" value="Cytochrome c-like domain"/>
    <property type="match status" value="1"/>
</dbReference>
<dbReference type="InterPro" id="IPR009056">
    <property type="entry name" value="Cyt_c-like_dom"/>
</dbReference>
<organism evidence="7 8">
    <name type="scientific">Ideonella dechloratans</name>
    <dbReference type="NCBI Taxonomy" id="36863"/>
    <lineage>
        <taxon>Bacteria</taxon>
        <taxon>Pseudomonadati</taxon>
        <taxon>Pseudomonadota</taxon>
        <taxon>Betaproteobacteria</taxon>
        <taxon>Burkholderiales</taxon>
        <taxon>Sphaerotilaceae</taxon>
        <taxon>Ideonella</taxon>
    </lineage>
</organism>
<feature type="chain" id="PRO_5024872435" evidence="5">
    <location>
        <begin position="35"/>
        <end position="171"/>
    </location>
</feature>
<keyword evidence="2 4" id="KW-0479">Metal-binding</keyword>
<dbReference type="EMBL" id="VZPB01000064">
    <property type="protein sequence ID" value="KAB0575368.1"/>
    <property type="molecule type" value="Genomic_DNA"/>
</dbReference>
<comment type="caution">
    <text evidence="7">The sequence shown here is derived from an EMBL/GenBank/DDBJ whole genome shotgun (WGS) entry which is preliminary data.</text>
</comment>
<evidence type="ECO:0000256" key="1">
    <source>
        <dbReference type="ARBA" id="ARBA00022617"/>
    </source>
</evidence>
<feature type="domain" description="Cytochrome c" evidence="6">
    <location>
        <begin position="41"/>
        <end position="144"/>
    </location>
</feature>
<dbReference type="GO" id="GO:0046872">
    <property type="term" value="F:metal ion binding"/>
    <property type="evidence" value="ECO:0007669"/>
    <property type="project" value="UniProtKB-KW"/>
</dbReference>
<dbReference type="Pfam" id="PF00034">
    <property type="entry name" value="Cytochrom_C"/>
    <property type="match status" value="1"/>
</dbReference>
<evidence type="ECO:0000256" key="5">
    <source>
        <dbReference type="SAM" id="SignalP"/>
    </source>
</evidence>
<gene>
    <name evidence="7" type="ORF">F7Q92_18670</name>
</gene>
<feature type="signal peptide" evidence="5">
    <location>
        <begin position="1"/>
        <end position="34"/>
    </location>
</feature>
<evidence type="ECO:0000256" key="3">
    <source>
        <dbReference type="ARBA" id="ARBA00023004"/>
    </source>
</evidence>
<keyword evidence="5" id="KW-0732">Signal</keyword>
<evidence type="ECO:0000256" key="2">
    <source>
        <dbReference type="ARBA" id="ARBA00022723"/>
    </source>
</evidence>
<evidence type="ECO:0000259" key="6">
    <source>
        <dbReference type="PROSITE" id="PS51007"/>
    </source>
</evidence>
<dbReference type="InterPro" id="IPR036909">
    <property type="entry name" value="Cyt_c-like_dom_sf"/>
</dbReference>
<keyword evidence="8" id="KW-1185">Reference proteome</keyword>
<dbReference type="GO" id="GO:0009055">
    <property type="term" value="F:electron transfer activity"/>
    <property type="evidence" value="ECO:0007669"/>
    <property type="project" value="InterPro"/>
</dbReference>
<dbReference type="PROSITE" id="PS51007">
    <property type="entry name" value="CYTC"/>
    <property type="match status" value="1"/>
</dbReference>
<keyword evidence="1 4" id="KW-0349">Heme</keyword>
<reference evidence="7 8" key="1">
    <citation type="submission" date="2019-09" db="EMBL/GenBank/DDBJ databases">
        <title>Draft genome sequences of 48 bacterial type strains from the CCUG.</title>
        <authorList>
            <person name="Tunovic T."/>
            <person name="Pineiro-Iglesias B."/>
            <person name="Unosson C."/>
            <person name="Inganas E."/>
            <person name="Ohlen M."/>
            <person name="Cardew S."/>
            <person name="Jensie-Markopoulos S."/>
            <person name="Salva-Serra F."/>
            <person name="Jaen-Luchoro D."/>
            <person name="Karlsson R."/>
            <person name="Svensson-Stadler L."/>
            <person name="Chun J."/>
            <person name="Moore E."/>
        </authorList>
    </citation>
    <scope>NUCLEOTIDE SEQUENCE [LARGE SCALE GENOMIC DNA]</scope>
    <source>
        <strain evidence="7 8">CCUG 30977</strain>
    </source>
</reference>
<evidence type="ECO:0000313" key="7">
    <source>
        <dbReference type="EMBL" id="KAB0575368.1"/>
    </source>
</evidence>
<dbReference type="GO" id="GO:0020037">
    <property type="term" value="F:heme binding"/>
    <property type="evidence" value="ECO:0007669"/>
    <property type="project" value="InterPro"/>
</dbReference>
<dbReference type="AlphaFoldDB" id="A0A643F9W4"/>
<protein>
    <submittedName>
        <fullName evidence="7">Cytochrome c</fullName>
    </submittedName>
</protein>
<accession>A0A643F9W4</accession>
<dbReference type="SUPFAM" id="SSF46626">
    <property type="entry name" value="Cytochrome c"/>
    <property type="match status" value="1"/>
</dbReference>
<evidence type="ECO:0000313" key="8">
    <source>
        <dbReference type="Proteomes" id="UP000430120"/>
    </source>
</evidence>
<proteinExistence type="predicted"/>
<dbReference type="RefSeq" id="WP_151125603.1">
    <property type="nucleotide sequence ID" value="NZ_CP088081.1"/>
</dbReference>
<dbReference type="OrthoDB" id="9811281at2"/>
<keyword evidence="3 4" id="KW-0408">Iron</keyword>
<dbReference type="Proteomes" id="UP000430120">
    <property type="component" value="Unassembled WGS sequence"/>
</dbReference>
<evidence type="ECO:0000256" key="4">
    <source>
        <dbReference type="PROSITE-ProRule" id="PRU00433"/>
    </source>
</evidence>